<reference evidence="2" key="1">
    <citation type="submission" date="2020-03" db="EMBL/GenBank/DDBJ databases">
        <authorList>
            <person name="Weist P."/>
        </authorList>
    </citation>
    <scope>NUCLEOTIDE SEQUENCE</scope>
</reference>
<dbReference type="Proteomes" id="UP001153269">
    <property type="component" value="Unassembled WGS sequence"/>
</dbReference>
<feature type="region of interest" description="Disordered" evidence="1">
    <location>
        <begin position="1"/>
        <end position="64"/>
    </location>
</feature>
<evidence type="ECO:0000313" key="3">
    <source>
        <dbReference type="Proteomes" id="UP001153269"/>
    </source>
</evidence>
<evidence type="ECO:0000256" key="1">
    <source>
        <dbReference type="SAM" id="MobiDB-lite"/>
    </source>
</evidence>
<gene>
    <name evidence="2" type="ORF">PLEPLA_LOCUS3589</name>
</gene>
<dbReference type="EMBL" id="CADEAL010000179">
    <property type="protein sequence ID" value="CAB1415871.1"/>
    <property type="molecule type" value="Genomic_DNA"/>
</dbReference>
<comment type="caution">
    <text evidence="2">The sequence shown here is derived from an EMBL/GenBank/DDBJ whole genome shotgun (WGS) entry which is preliminary data.</text>
</comment>
<evidence type="ECO:0000313" key="2">
    <source>
        <dbReference type="EMBL" id="CAB1415871.1"/>
    </source>
</evidence>
<dbReference type="AlphaFoldDB" id="A0A9N7TNU5"/>
<sequence>MLAKFNECTPIGKYKADAALQERRGEERRGEERRRGEDRRGEEDHMAQGRQERRTEKEGQRRGG</sequence>
<feature type="compositionally biased region" description="Basic and acidic residues" evidence="1">
    <location>
        <begin position="14"/>
        <end position="64"/>
    </location>
</feature>
<protein>
    <submittedName>
        <fullName evidence="2">Uncharacterized protein</fullName>
    </submittedName>
</protein>
<accession>A0A9N7TNU5</accession>
<keyword evidence="3" id="KW-1185">Reference proteome</keyword>
<proteinExistence type="predicted"/>
<organism evidence="2 3">
    <name type="scientific">Pleuronectes platessa</name>
    <name type="common">European plaice</name>
    <dbReference type="NCBI Taxonomy" id="8262"/>
    <lineage>
        <taxon>Eukaryota</taxon>
        <taxon>Metazoa</taxon>
        <taxon>Chordata</taxon>
        <taxon>Craniata</taxon>
        <taxon>Vertebrata</taxon>
        <taxon>Euteleostomi</taxon>
        <taxon>Actinopterygii</taxon>
        <taxon>Neopterygii</taxon>
        <taxon>Teleostei</taxon>
        <taxon>Neoteleostei</taxon>
        <taxon>Acanthomorphata</taxon>
        <taxon>Carangaria</taxon>
        <taxon>Pleuronectiformes</taxon>
        <taxon>Pleuronectoidei</taxon>
        <taxon>Pleuronectidae</taxon>
        <taxon>Pleuronectes</taxon>
    </lineage>
</organism>
<name>A0A9N7TNU5_PLEPL</name>